<name>A0A3P1VEU5_9STRE</name>
<dbReference type="Pfam" id="PF06612">
    <property type="entry name" value="DUF1146"/>
    <property type="match status" value="1"/>
</dbReference>
<organism evidence="2 3">
    <name type="scientific">Streptococcus minor</name>
    <dbReference type="NCBI Taxonomy" id="229549"/>
    <lineage>
        <taxon>Bacteria</taxon>
        <taxon>Bacillati</taxon>
        <taxon>Bacillota</taxon>
        <taxon>Bacilli</taxon>
        <taxon>Lactobacillales</taxon>
        <taxon>Streptococcaceae</taxon>
        <taxon>Streptococcus</taxon>
    </lineage>
</organism>
<keyword evidence="1" id="KW-1133">Transmembrane helix</keyword>
<comment type="caution">
    <text evidence="2">The sequence shown here is derived from an EMBL/GenBank/DDBJ whole genome shotgun (WGS) entry which is preliminary data.</text>
</comment>
<evidence type="ECO:0000313" key="3">
    <source>
        <dbReference type="Proteomes" id="UP000281771"/>
    </source>
</evidence>
<reference evidence="2 3" key="1">
    <citation type="submission" date="2018-11" db="EMBL/GenBank/DDBJ databases">
        <title>Genomes From Bacteria Associated with the Canine Oral Cavity: a Test Case for Automated Genome-Based Taxonomic Assignment.</title>
        <authorList>
            <person name="Coil D.A."/>
            <person name="Jospin G."/>
            <person name="Darling A.E."/>
            <person name="Wallis C."/>
            <person name="Davis I.J."/>
            <person name="Harris S."/>
            <person name="Eisen J.A."/>
            <person name="Holcombe L.J."/>
            <person name="O'Flynn C."/>
        </authorList>
    </citation>
    <scope>NUCLEOTIDE SEQUENCE [LARGE SCALE GENOMIC DNA]</scope>
    <source>
        <strain evidence="2 3">OH4621_COT-116</strain>
    </source>
</reference>
<gene>
    <name evidence="2" type="ORF">EII38_00115</name>
</gene>
<protein>
    <submittedName>
        <fullName evidence="2">DUF1146 domain-containing protein</fullName>
    </submittedName>
</protein>
<dbReference type="STRING" id="1123309.GCA_000377005_01227"/>
<evidence type="ECO:0000313" key="2">
    <source>
        <dbReference type="EMBL" id="RRD32176.1"/>
    </source>
</evidence>
<evidence type="ECO:0000256" key="1">
    <source>
        <dbReference type="SAM" id="Phobius"/>
    </source>
</evidence>
<dbReference type="EMBL" id="RQZA01000001">
    <property type="protein sequence ID" value="RRD32176.1"/>
    <property type="molecule type" value="Genomic_DNA"/>
</dbReference>
<accession>A0A3P1VEU5</accession>
<dbReference type="NCBIfam" id="TIGR02327">
    <property type="entry name" value="int_mem_ywzB"/>
    <property type="match status" value="1"/>
</dbReference>
<proteinExistence type="predicted"/>
<dbReference type="Proteomes" id="UP000281771">
    <property type="component" value="Unassembled WGS sequence"/>
</dbReference>
<keyword evidence="3" id="KW-1185">Reference proteome</keyword>
<sequence>MILFLKFVSHLLFIYIAHQLLTKVVDWNKFLKGTAENQQKIQLLVLLIAIALGYLVSIFFLDLMTIGRSFSELLTQ</sequence>
<feature type="transmembrane region" description="Helical" evidence="1">
    <location>
        <begin position="43"/>
        <end position="61"/>
    </location>
</feature>
<keyword evidence="1" id="KW-0812">Transmembrane</keyword>
<keyword evidence="1" id="KW-0472">Membrane</keyword>
<dbReference type="AlphaFoldDB" id="A0A3P1VEU5"/>
<dbReference type="InterPro" id="IPR009526">
    <property type="entry name" value="DUF1146"/>
</dbReference>
<dbReference type="RefSeq" id="WP_124775053.1">
    <property type="nucleotide sequence ID" value="NZ_RQZA01000001.1"/>
</dbReference>